<evidence type="ECO:0000256" key="7">
    <source>
        <dbReference type="ARBA" id="ARBA00023054"/>
    </source>
</evidence>
<keyword evidence="5" id="KW-0931">ER-Golgi transport</keyword>
<keyword evidence="6 11" id="KW-1133">Transmembrane helix</keyword>
<name>A0A0U1LZX4_TALIS</name>
<feature type="transmembrane region" description="Helical" evidence="11">
    <location>
        <begin position="267"/>
        <end position="290"/>
    </location>
</feature>
<keyword evidence="14" id="KW-1185">Reference proteome</keyword>
<evidence type="ECO:0000256" key="5">
    <source>
        <dbReference type="ARBA" id="ARBA00022892"/>
    </source>
</evidence>
<evidence type="ECO:0000256" key="1">
    <source>
        <dbReference type="ARBA" id="ARBA00004163"/>
    </source>
</evidence>
<dbReference type="AlphaFoldDB" id="A0A0U1LZX4"/>
<dbReference type="OMA" id="WYLETTF"/>
<comment type="similarity">
    <text evidence="9">Belongs to the SEC20 family.</text>
</comment>
<evidence type="ECO:0000313" key="14">
    <source>
        <dbReference type="Proteomes" id="UP000054383"/>
    </source>
</evidence>
<keyword evidence="2" id="KW-0813">Transport</keyword>
<dbReference type="InterPro" id="IPR056173">
    <property type="entry name" value="Sec20_C"/>
</dbReference>
<evidence type="ECO:0000259" key="12">
    <source>
        <dbReference type="Pfam" id="PF03908"/>
    </source>
</evidence>
<feature type="domain" description="Sec20 C-terminal" evidence="12">
    <location>
        <begin position="161"/>
        <end position="250"/>
    </location>
</feature>
<evidence type="ECO:0000256" key="10">
    <source>
        <dbReference type="SAM" id="MobiDB-lite"/>
    </source>
</evidence>
<dbReference type="InterPro" id="IPR005606">
    <property type="entry name" value="Sec20"/>
</dbReference>
<feature type="region of interest" description="Disordered" evidence="10">
    <location>
        <begin position="311"/>
        <end position="379"/>
    </location>
</feature>
<dbReference type="GO" id="GO:0005789">
    <property type="term" value="C:endoplasmic reticulum membrane"/>
    <property type="evidence" value="ECO:0007669"/>
    <property type="project" value="UniProtKB-SubCell"/>
</dbReference>
<dbReference type="GO" id="GO:0006890">
    <property type="term" value="P:retrograde vesicle-mediated transport, Golgi to endoplasmic reticulum"/>
    <property type="evidence" value="ECO:0007669"/>
    <property type="project" value="InterPro"/>
</dbReference>
<evidence type="ECO:0000313" key="13">
    <source>
        <dbReference type="EMBL" id="CRG88271.1"/>
    </source>
</evidence>
<dbReference type="GO" id="GO:0005484">
    <property type="term" value="F:SNAP receptor activity"/>
    <property type="evidence" value="ECO:0007669"/>
    <property type="project" value="InterPro"/>
</dbReference>
<organism evidence="13 14">
    <name type="scientific">Talaromyces islandicus</name>
    <name type="common">Penicillium islandicum</name>
    <dbReference type="NCBI Taxonomy" id="28573"/>
    <lineage>
        <taxon>Eukaryota</taxon>
        <taxon>Fungi</taxon>
        <taxon>Dikarya</taxon>
        <taxon>Ascomycota</taxon>
        <taxon>Pezizomycotina</taxon>
        <taxon>Eurotiomycetes</taxon>
        <taxon>Eurotiomycetidae</taxon>
        <taxon>Eurotiales</taxon>
        <taxon>Trichocomaceae</taxon>
        <taxon>Talaromyces</taxon>
        <taxon>Talaromyces sect. Islandici</taxon>
    </lineage>
</organism>
<dbReference type="EMBL" id="CVMT01000004">
    <property type="protein sequence ID" value="CRG88271.1"/>
    <property type="molecule type" value="Genomic_DNA"/>
</dbReference>
<gene>
    <name evidence="13" type="ORF">PISL3812_05300</name>
</gene>
<evidence type="ECO:0000256" key="3">
    <source>
        <dbReference type="ARBA" id="ARBA00022692"/>
    </source>
</evidence>
<sequence>MSSSIHLLQTRLKEVSASLNEIKPLINRLKNFTHAVGQGDEARLELGAEIHSRLKAVEEESELLNVEVEVLEGAGSSKRKGSDNSEKETEKKRVIGLVVKLTTDLKKVRGEFRSAQLQANRNAETARRKERELLFTRSKDDKDRQVPSEKFTQNDLVTNASSDVTAALRRTHELMQAELSRSQFAQETLEQSTAALSSLSESYSSLDTVLSSSRALVNSLLRSQKSDTWYLETAFYILIGTITWLVFRRILYGPMWWLAWMPVRTIYRLFASALGVAGVSGAVTTTSAIVSGTQASVVPTGTAAATVTLEGEDAPIMENPGSRRDKEGQDESMVEQIGKMAEPDSASAGHGNEGYEDYDGPRNPKKRMWEEDITRKDEL</sequence>
<evidence type="ECO:0000256" key="9">
    <source>
        <dbReference type="ARBA" id="ARBA00037934"/>
    </source>
</evidence>
<feature type="compositionally biased region" description="Basic and acidic residues" evidence="10">
    <location>
        <begin position="359"/>
        <end position="379"/>
    </location>
</feature>
<keyword evidence="3 11" id="KW-0812">Transmembrane</keyword>
<evidence type="ECO:0000256" key="6">
    <source>
        <dbReference type="ARBA" id="ARBA00022989"/>
    </source>
</evidence>
<evidence type="ECO:0000256" key="2">
    <source>
        <dbReference type="ARBA" id="ARBA00022448"/>
    </source>
</evidence>
<keyword evidence="8 11" id="KW-0472">Membrane</keyword>
<proteinExistence type="inferred from homology"/>
<dbReference type="STRING" id="28573.A0A0U1LZX4"/>
<feature type="transmembrane region" description="Helical" evidence="11">
    <location>
        <begin position="229"/>
        <end position="247"/>
    </location>
</feature>
<keyword evidence="7" id="KW-0175">Coiled coil</keyword>
<dbReference type="GO" id="GO:0031201">
    <property type="term" value="C:SNARE complex"/>
    <property type="evidence" value="ECO:0007669"/>
    <property type="project" value="TreeGrafter"/>
</dbReference>
<protein>
    <recommendedName>
        <fullName evidence="12">Sec20 C-terminal domain-containing protein</fullName>
    </recommendedName>
</protein>
<dbReference type="OrthoDB" id="46868at2759"/>
<evidence type="ECO:0000256" key="4">
    <source>
        <dbReference type="ARBA" id="ARBA00022824"/>
    </source>
</evidence>
<keyword evidence="4" id="KW-0256">Endoplasmic reticulum</keyword>
<comment type="subcellular location">
    <subcellularLocation>
        <location evidence="1">Endoplasmic reticulum membrane</location>
        <topology evidence="1">Single-pass type IV membrane protein</topology>
    </subcellularLocation>
</comment>
<accession>A0A0U1LZX4</accession>
<dbReference type="PANTHER" id="PTHR12825:SF0">
    <property type="entry name" value="VESICLE TRANSPORT PROTEIN SEC20"/>
    <property type="match status" value="1"/>
</dbReference>
<reference evidence="13 14" key="1">
    <citation type="submission" date="2015-04" db="EMBL/GenBank/DDBJ databases">
        <authorList>
            <person name="Syromyatnikov M.Y."/>
            <person name="Popov V.N."/>
        </authorList>
    </citation>
    <scope>NUCLEOTIDE SEQUENCE [LARGE SCALE GENOMIC DNA]</scope>
    <source>
        <strain evidence="13">WF-38-12</strain>
    </source>
</reference>
<dbReference type="Pfam" id="PF03908">
    <property type="entry name" value="Sec20"/>
    <property type="match status" value="1"/>
</dbReference>
<dbReference type="Proteomes" id="UP000054383">
    <property type="component" value="Unassembled WGS sequence"/>
</dbReference>
<evidence type="ECO:0000256" key="11">
    <source>
        <dbReference type="SAM" id="Phobius"/>
    </source>
</evidence>
<evidence type="ECO:0000256" key="8">
    <source>
        <dbReference type="ARBA" id="ARBA00023136"/>
    </source>
</evidence>
<dbReference type="PANTHER" id="PTHR12825">
    <property type="entry name" value="BNIP1-RELATED"/>
    <property type="match status" value="1"/>
</dbReference>